<comment type="caution">
    <text evidence="1">The sequence shown here is derived from an EMBL/GenBank/DDBJ whole genome shotgun (WGS) entry which is preliminary data.</text>
</comment>
<keyword evidence="2" id="KW-1185">Reference proteome</keyword>
<dbReference type="GO" id="GO:0007155">
    <property type="term" value="P:cell adhesion"/>
    <property type="evidence" value="ECO:0007669"/>
    <property type="project" value="InterPro"/>
</dbReference>
<reference evidence="1 2" key="1">
    <citation type="submission" date="2016-04" db="EMBL/GenBank/DDBJ databases">
        <title>ATOL: Assembling a taxonomically balanced genome-scale reconstruction of the evolutionary history of the Enterobacteriaceae.</title>
        <authorList>
            <person name="Plunkett G.III."/>
            <person name="Neeno-Eckwall E.C."/>
            <person name="Glasner J.D."/>
            <person name="Perna N.T."/>
        </authorList>
    </citation>
    <scope>NUCLEOTIDE SEQUENCE [LARGE SCALE GENOMIC DNA]</scope>
    <source>
        <strain evidence="1 2">ATCC 51605</strain>
    </source>
</reference>
<proteinExistence type="predicted"/>
<dbReference type="Proteomes" id="UP000078410">
    <property type="component" value="Unassembled WGS sequence"/>
</dbReference>
<evidence type="ECO:0000313" key="1">
    <source>
        <dbReference type="EMBL" id="OAT31775.1"/>
    </source>
</evidence>
<gene>
    <name evidence="1" type="ORF">M975_1665</name>
</gene>
<accession>A0A1B7IPW5</accession>
<dbReference type="GO" id="GO:0009289">
    <property type="term" value="C:pilus"/>
    <property type="evidence" value="ECO:0007669"/>
    <property type="project" value="InterPro"/>
</dbReference>
<dbReference type="Gene3D" id="2.60.40.1090">
    <property type="entry name" value="Fimbrial-type adhesion domain"/>
    <property type="match status" value="1"/>
</dbReference>
<dbReference type="InterPro" id="IPR036937">
    <property type="entry name" value="Adhesion_dom_fimbrial_sf"/>
</dbReference>
<dbReference type="SUPFAM" id="SSF49401">
    <property type="entry name" value="Bacterial adhesins"/>
    <property type="match status" value="1"/>
</dbReference>
<dbReference type="AlphaFoldDB" id="A0A1B7IPW5"/>
<dbReference type="PATRIC" id="fig|1354251.4.peg.1721"/>
<dbReference type="InterPro" id="IPR008966">
    <property type="entry name" value="Adhesion_dom_sf"/>
</dbReference>
<name>A0A1B7IPW5_9ENTR</name>
<protein>
    <submittedName>
        <fullName evidence="1">Uncharacterized protein</fullName>
    </submittedName>
</protein>
<sequence>MDGKDVINLANETTYSFPVDSEAGTATFKMGARLYTPHGSPTAGDFEATITVDVTYK</sequence>
<evidence type="ECO:0000313" key="2">
    <source>
        <dbReference type="Proteomes" id="UP000078410"/>
    </source>
</evidence>
<dbReference type="EMBL" id="LXER01000017">
    <property type="protein sequence ID" value="OAT31775.1"/>
    <property type="molecule type" value="Genomic_DNA"/>
</dbReference>
<organism evidence="1 2">
    <name type="scientific">Buttiauxella brennerae ATCC 51605</name>
    <dbReference type="NCBI Taxonomy" id="1354251"/>
    <lineage>
        <taxon>Bacteria</taxon>
        <taxon>Pseudomonadati</taxon>
        <taxon>Pseudomonadota</taxon>
        <taxon>Gammaproteobacteria</taxon>
        <taxon>Enterobacterales</taxon>
        <taxon>Enterobacteriaceae</taxon>
        <taxon>Buttiauxella</taxon>
    </lineage>
</organism>